<dbReference type="Proteomes" id="UP000887013">
    <property type="component" value="Unassembled WGS sequence"/>
</dbReference>
<gene>
    <name evidence="2" type="ORF">NPIL_676371</name>
</gene>
<evidence type="ECO:0000313" key="3">
    <source>
        <dbReference type="Proteomes" id="UP000887013"/>
    </source>
</evidence>
<sequence>MLPAHLPSKRTIQDTMESETKVPIAGNVRLIIFQEVVVESSASSQGTILSYRLISLYPIFSWTLSLVDIQKICYSLTPDIMHVKTEPREEPTSTFDSEIEHLYGEDVKMEPTIPKEPEISLKKKKSAIPFITNNSFECVRERSKQFMIDATHSYVQKLLELRRNYNNCSIWKNCKLATVICLWLTYRPIPFASRHWIGIYGKRRNFESIFDRKLTGNSGSFQGRKHSGEDEKAPPEHVQIKSSVAGDSFGNRENFQRMRDSCYGFASIGHYPEFEPLPKIDFDCHQSIRVHLGDRKKWKCCTRSESTKTSSKISTKLEGLQENW</sequence>
<comment type="caution">
    <text evidence="2">The sequence shown here is derived from an EMBL/GenBank/DDBJ whole genome shotgun (WGS) entry which is preliminary data.</text>
</comment>
<feature type="compositionally biased region" description="Basic and acidic residues" evidence="1">
    <location>
        <begin position="226"/>
        <end position="237"/>
    </location>
</feature>
<name>A0A8X6MRY0_NEPPI</name>
<evidence type="ECO:0000256" key="1">
    <source>
        <dbReference type="SAM" id="MobiDB-lite"/>
    </source>
</evidence>
<keyword evidence="3" id="KW-1185">Reference proteome</keyword>
<protein>
    <submittedName>
        <fullName evidence="2">Uncharacterized protein</fullName>
    </submittedName>
</protein>
<feature type="region of interest" description="Disordered" evidence="1">
    <location>
        <begin position="217"/>
        <end position="237"/>
    </location>
</feature>
<dbReference type="EMBL" id="BMAW01001612">
    <property type="protein sequence ID" value="GFS74710.1"/>
    <property type="molecule type" value="Genomic_DNA"/>
</dbReference>
<evidence type="ECO:0000313" key="2">
    <source>
        <dbReference type="EMBL" id="GFS74710.1"/>
    </source>
</evidence>
<reference evidence="2" key="1">
    <citation type="submission" date="2020-08" db="EMBL/GenBank/DDBJ databases">
        <title>Multicomponent nature underlies the extraordinary mechanical properties of spider dragline silk.</title>
        <authorList>
            <person name="Kono N."/>
            <person name="Nakamura H."/>
            <person name="Mori M."/>
            <person name="Yoshida Y."/>
            <person name="Ohtoshi R."/>
            <person name="Malay A.D."/>
            <person name="Moran D.A.P."/>
            <person name="Tomita M."/>
            <person name="Numata K."/>
            <person name="Arakawa K."/>
        </authorList>
    </citation>
    <scope>NUCLEOTIDE SEQUENCE</scope>
</reference>
<organism evidence="2 3">
    <name type="scientific">Nephila pilipes</name>
    <name type="common">Giant wood spider</name>
    <name type="synonym">Nephila maculata</name>
    <dbReference type="NCBI Taxonomy" id="299642"/>
    <lineage>
        <taxon>Eukaryota</taxon>
        <taxon>Metazoa</taxon>
        <taxon>Ecdysozoa</taxon>
        <taxon>Arthropoda</taxon>
        <taxon>Chelicerata</taxon>
        <taxon>Arachnida</taxon>
        <taxon>Araneae</taxon>
        <taxon>Araneomorphae</taxon>
        <taxon>Entelegynae</taxon>
        <taxon>Araneoidea</taxon>
        <taxon>Nephilidae</taxon>
        <taxon>Nephila</taxon>
    </lineage>
</organism>
<proteinExistence type="predicted"/>
<accession>A0A8X6MRY0</accession>
<dbReference type="AlphaFoldDB" id="A0A8X6MRY0"/>